<dbReference type="CDD" id="cd10917">
    <property type="entry name" value="CE4_NodB_like_6s_7s"/>
    <property type="match status" value="1"/>
</dbReference>
<dbReference type="GO" id="GO:0005975">
    <property type="term" value="P:carbohydrate metabolic process"/>
    <property type="evidence" value="ECO:0007669"/>
    <property type="project" value="InterPro"/>
</dbReference>
<dbReference type="InParanoid" id="I3EGV6"/>
<proteinExistence type="predicted"/>
<dbReference type="InterPro" id="IPR011330">
    <property type="entry name" value="Glyco_hydro/deAcase_b/a-brl"/>
</dbReference>
<dbReference type="OrthoDB" id="407355at2759"/>
<evidence type="ECO:0000313" key="3">
    <source>
        <dbReference type="Proteomes" id="UP000002872"/>
    </source>
</evidence>
<protein>
    <recommendedName>
        <fullName evidence="1">NodB homology domain-containing protein</fullName>
    </recommendedName>
</protein>
<sequence>MGYTDYEQEEYVEETEPGIETIKSILTEAMMDSDPNLIDDLLSEAVRIQETSLKDELTVKGGKYAGTFSLTFDGSPTGNTLRLLSILKKYKKNCGFYLDPFNIDKKTIPIVTEILKNGHTIGLSITHDMPFTEVTMHEARSRIKACVDKYMEVIGVMPGSARLPRQGYYSDDIEYCLELGVTVCEPNYDVMDYNDPHFLDTLSRSLAANMIEPTTDCMVLVMRDKYSYTLDSIDGLIELLKVFGLRHADYNVNTGLKSAAPSNPSDLRKSSTANRREELLSMNADPEESSAQKIVDTIENNARMSSTAKGDVSKKSSISDSVSKLIKTSGGNVMIKVGCVGGVLLIVAFFI</sequence>
<dbReference type="Pfam" id="PF01522">
    <property type="entry name" value="Polysacc_deac_1"/>
    <property type="match status" value="1"/>
</dbReference>
<dbReference type="VEuPathDB" id="MicrosporidiaDB:NEQG_01143"/>
<evidence type="ECO:0000259" key="1">
    <source>
        <dbReference type="Pfam" id="PF01522"/>
    </source>
</evidence>
<dbReference type="Proteomes" id="UP000002872">
    <property type="component" value="Unassembled WGS sequence"/>
</dbReference>
<dbReference type="GO" id="GO:0016810">
    <property type="term" value="F:hydrolase activity, acting on carbon-nitrogen (but not peptide) bonds"/>
    <property type="evidence" value="ECO:0007669"/>
    <property type="project" value="InterPro"/>
</dbReference>
<organism evidence="2 3">
    <name type="scientific">Nematocida parisii (strain ERTm3)</name>
    <name type="common">Nematode killer fungus</name>
    <dbReference type="NCBI Taxonomy" id="935791"/>
    <lineage>
        <taxon>Eukaryota</taxon>
        <taxon>Fungi</taxon>
        <taxon>Fungi incertae sedis</taxon>
        <taxon>Microsporidia</taxon>
        <taxon>Nematocida</taxon>
    </lineage>
</organism>
<dbReference type="SUPFAM" id="SSF88713">
    <property type="entry name" value="Glycoside hydrolase/deacetylase"/>
    <property type="match status" value="1"/>
</dbReference>
<dbReference type="EMBL" id="GL870878">
    <property type="protein sequence ID" value="EIJ88453.1"/>
    <property type="molecule type" value="Genomic_DNA"/>
</dbReference>
<reference evidence="2" key="1">
    <citation type="submission" date="2011-01" db="EMBL/GenBank/DDBJ databases">
        <title>The Genome Sequence of Nematocida parisii strain ERTm3.</title>
        <authorList>
            <consortium name="The Broad Institute Genome Sequencing Platform"/>
            <consortium name="The Broad Institute Genome Sequencing Center for Infectious Disease"/>
            <person name="Cuomo C."/>
            <person name="Troemel E."/>
            <person name="Young S.K."/>
            <person name="Zeng Q."/>
            <person name="Gargeya S."/>
            <person name="Fitzgerald M."/>
            <person name="Haas B."/>
            <person name="Abouelleil A."/>
            <person name="Alvarado L."/>
            <person name="Arachchi H.M."/>
            <person name="Berlin A."/>
            <person name="Chapman S.B."/>
            <person name="Gearin G."/>
            <person name="Goldberg J."/>
            <person name="Griggs A."/>
            <person name="Gujja S."/>
            <person name="Hansen M."/>
            <person name="Heiman D."/>
            <person name="Howarth C."/>
            <person name="Larimer J."/>
            <person name="Lui A."/>
            <person name="MacDonald P.J.P."/>
            <person name="McCowen C."/>
            <person name="Montmayeur A."/>
            <person name="Murphy C."/>
            <person name="Neiman D."/>
            <person name="Pearson M."/>
            <person name="Priest M."/>
            <person name="Roberts A."/>
            <person name="Saif S."/>
            <person name="Shea T."/>
            <person name="Sisk P."/>
            <person name="Stolte C."/>
            <person name="Sykes S."/>
            <person name="Wortman J."/>
            <person name="Nusbaum C."/>
            <person name="Birren B."/>
        </authorList>
    </citation>
    <scope>NUCLEOTIDE SEQUENCE</scope>
    <source>
        <strain evidence="2">ERTm3</strain>
    </source>
</reference>
<dbReference type="AlphaFoldDB" id="I3EGV6"/>
<keyword evidence="3" id="KW-1185">Reference proteome</keyword>
<dbReference type="Gene3D" id="3.20.20.370">
    <property type="entry name" value="Glycoside hydrolase/deacetylase"/>
    <property type="match status" value="1"/>
</dbReference>
<dbReference type="STRING" id="935791.I3EGV6"/>
<feature type="domain" description="NodB homology" evidence="1">
    <location>
        <begin position="66"/>
        <end position="182"/>
    </location>
</feature>
<gene>
    <name evidence="2" type="ORF">NEQG_01143</name>
</gene>
<dbReference type="HOGENOM" id="CLU_790095_0_0_1"/>
<name>I3EGV6_NEMP3</name>
<dbReference type="InterPro" id="IPR002509">
    <property type="entry name" value="NODB_dom"/>
</dbReference>
<accession>I3EGV6</accession>
<evidence type="ECO:0000313" key="2">
    <source>
        <dbReference type="EMBL" id="EIJ88453.1"/>
    </source>
</evidence>